<proteinExistence type="predicted"/>
<dbReference type="Proteomes" id="UP000318384">
    <property type="component" value="Chromosome"/>
</dbReference>
<reference evidence="1 2" key="1">
    <citation type="submission" date="2019-03" db="EMBL/GenBank/DDBJ databases">
        <title>Deep-cultivation of Planctomycetes and their phenomic and genomic characterization uncovers novel biology.</title>
        <authorList>
            <person name="Wiegand S."/>
            <person name="Jogler M."/>
            <person name="Boedeker C."/>
            <person name="Pinto D."/>
            <person name="Vollmers J."/>
            <person name="Rivas-Marin E."/>
            <person name="Kohn T."/>
            <person name="Peeters S.H."/>
            <person name="Heuer A."/>
            <person name="Rast P."/>
            <person name="Oberbeckmann S."/>
            <person name="Bunk B."/>
            <person name="Jeske O."/>
            <person name="Meyerdierks A."/>
            <person name="Storesund J.E."/>
            <person name="Kallscheuer N."/>
            <person name="Luecker S."/>
            <person name="Lage O.M."/>
            <person name="Pohl T."/>
            <person name="Merkel B.J."/>
            <person name="Hornburger P."/>
            <person name="Mueller R.-W."/>
            <person name="Bruemmer F."/>
            <person name="Labrenz M."/>
            <person name="Spormann A.M."/>
            <person name="Op den Camp H."/>
            <person name="Overmann J."/>
            <person name="Amann R."/>
            <person name="Jetten M.S.M."/>
            <person name="Mascher T."/>
            <person name="Medema M.H."/>
            <person name="Devos D.P."/>
            <person name="Kaster A.-K."/>
            <person name="Ovreas L."/>
            <person name="Rohde M."/>
            <person name="Galperin M.Y."/>
            <person name="Jogler C."/>
        </authorList>
    </citation>
    <scope>NUCLEOTIDE SEQUENCE [LARGE SCALE GENOMIC DNA]</scope>
    <source>
        <strain evidence="1 2">V202</strain>
    </source>
</reference>
<dbReference type="RefSeq" id="WP_145178865.1">
    <property type="nucleotide sequence ID" value="NZ_CP037422.1"/>
</dbReference>
<accession>A0A517X0J1</accession>
<evidence type="ECO:0000313" key="1">
    <source>
        <dbReference type="EMBL" id="QDU11011.1"/>
    </source>
</evidence>
<evidence type="ECO:0000313" key="2">
    <source>
        <dbReference type="Proteomes" id="UP000318384"/>
    </source>
</evidence>
<organism evidence="1 2">
    <name type="scientific">Gimesia aquarii</name>
    <dbReference type="NCBI Taxonomy" id="2527964"/>
    <lineage>
        <taxon>Bacteria</taxon>
        <taxon>Pseudomonadati</taxon>
        <taxon>Planctomycetota</taxon>
        <taxon>Planctomycetia</taxon>
        <taxon>Planctomycetales</taxon>
        <taxon>Planctomycetaceae</taxon>
        <taxon>Gimesia</taxon>
    </lineage>
</organism>
<dbReference type="OrthoDB" id="288935at2"/>
<keyword evidence="2" id="KW-1185">Reference proteome</keyword>
<dbReference type="EMBL" id="CP037422">
    <property type="protein sequence ID" value="QDU11011.1"/>
    <property type="molecule type" value="Genomic_DNA"/>
</dbReference>
<gene>
    <name evidence="1" type="ORF">V202x_44270</name>
</gene>
<dbReference type="AlphaFoldDB" id="A0A517X0J1"/>
<dbReference type="PROSITE" id="PS51257">
    <property type="entry name" value="PROKAR_LIPOPROTEIN"/>
    <property type="match status" value="1"/>
</dbReference>
<name>A0A517X0J1_9PLAN</name>
<sequence length="326" mass="37156">MRWLTIHLWVVTYLSCLFISGCSVKQGAHFSIPPELDQRKIEAISKSASLRNQSHKNKTSDVAKADHFRVTGFNKQAENRQRHQNVSEKTEPILEFDEFEDFHSIELAEREFNPQTESQMELEIPLVAQKPVLSDLKPTETPEILSESEVTFNTNIKYETEEKKTELPKSKSPQLVELGLTPLSQLTTNIKQPAGDLPQNTAAEHLDKIPARQVVMGESRNWAVTTKEWEAPGLVYNPLYFEEPYLERYGYNYGALQPFISAGRFFGRIPALPYMIGAYPIHERRYPLGYARPGDCPPYQVEKLPFSPRGALFESLTVTGLVFLIP</sequence>
<protein>
    <submittedName>
        <fullName evidence="1">Uncharacterized protein</fullName>
    </submittedName>
</protein>